<keyword evidence="4" id="KW-1185">Reference proteome</keyword>
<dbReference type="PANTHER" id="PTHR43377:SF6">
    <property type="entry name" value="GFO_IDH_MOCA-LIKE OXIDOREDUCTASE N-TERMINAL DOMAIN-CONTAINING PROTEIN"/>
    <property type="match status" value="1"/>
</dbReference>
<organism evidence="3 4">
    <name type="scientific">Helicobacter mustelae (strain ATCC 43772 / CCUG 25715 / CIP 103759 / LMG 18044 / NCTC 12198 / R85-136P)</name>
    <name type="common">Campylobacter mustelae</name>
    <dbReference type="NCBI Taxonomy" id="679897"/>
    <lineage>
        <taxon>Bacteria</taxon>
        <taxon>Pseudomonadati</taxon>
        <taxon>Campylobacterota</taxon>
        <taxon>Epsilonproteobacteria</taxon>
        <taxon>Campylobacterales</taxon>
        <taxon>Helicobacteraceae</taxon>
        <taxon>Helicobacter</taxon>
    </lineage>
</organism>
<feature type="domain" description="GFO/IDH/MocA-like oxidoreductase" evidence="2">
    <location>
        <begin position="169"/>
        <end position="244"/>
    </location>
</feature>
<dbReference type="GO" id="GO:0000166">
    <property type="term" value="F:nucleotide binding"/>
    <property type="evidence" value="ECO:0007669"/>
    <property type="project" value="InterPro"/>
</dbReference>
<dbReference type="Pfam" id="PF01408">
    <property type="entry name" value="GFO_IDH_MocA"/>
    <property type="match status" value="1"/>
</dbReference>
<dbReference type="KEGG" id="hms:HMU12970"/>
<feature type="domain" description="Gfo/Idh/MocA-like oxidoreductase N-terminal" evidence="1">
    <location>
        <begin position="12"/>
        <end position="129"/>
    </location>
</feature>
<protein>
    <submittedName>
        <fullName evidence="3">Putative GFO/IDH/MocA family oxidoreductase</fullName>
    </submittedName>
</protein>
<dbReference type="Gene3D" id="3.40.50.720">
    <property type="entry name" value="NAD(P)-binding Rossmann-like Domain"/>
    <property type="match status" value="1"/>
</dbReference>
<dbReference type="Pfam" id="PF22725">
    <property type="entry name" value="GFO_IDH_MocA_C3"/>
    <property type="match status" value="1"/>
</dbReference>
<proteinExistence type="predicted"/>
<dbReference type="HOGENOM" id="CLU_023194_10_2_7"/>
<evidence type="ECO:0000259" key="2">
    <source>
        <dbReference type="Pfam" id="PF22725"/>
    </source>
</evidence>
<accession>D3UJ76</accession>
<dbReference type="eggNOG" id="COG0673">
    <property type="taxonomic scope" value="Bacteria"/>
</dbReference>
<dbReference type="Proteomes" id="UP000001522">
    <property type="component" value="Chromosome"/>
</dbReference>
<sequence>MIKSTKKEVDVRAAIIGYGYWGRNVARAVQNSTIFELHTIFDLDLGQRREAKKLYDFKEYLSLDCILADEEIEVLFIITPPQSHYAIAKNALQANKHIFVEKPLCMCSKEAGELYDLARAKSLILHCDHIFLHAPAVRWLKQHISLLGNIVYINARRINLGLFQNSVDVIWDLAIHDLSIIDYLIGLEIKNAEVFARKYQNYPNDALANINLELESGVIVTINVSWLSPIKVREMIIGGEEKSIIYDETKSDKIALFDSGVVVKDEFDTPRLYQKMVEYKIGSTSFPKVTGKLALDTSVEEFGIKIRARDQGLLDEEHVLRILHALEKISASKI</sequence>
<dbReference type="PANTHER" id="PTHR43377">
    <property type="entry name" value="BILIVERDIN REDUCTASE A"/>
    <property type="match status" value="1"/>
</dbReference>
<evidence type="ECO:0000313" key="4">
    <source>
        <dbReference type="Proteomes" id="UP000001522"/>
    </source>
</evidence>
<dbReference type="STRING" id="679897.HMU12970"/>
<dbReference type="InterPro" id="IPR051450">
    <property type="entry name" value="Gfo/Idh/MocA_Oxidoreductases"/>
</dbReference>
<dbReference type="AlphaFoldDB" id="D3UJ76"/>
<dbReference type="Gene3D" id="3.30.360.10">
    <property type="entry name" value="Dihydrodipicolinate Reductase, domain 2"/>
    <property type="match status" value="1"/>
</dbReference>
<dbReference type="EMBL" id="FN555004">
    <property type="protein sequence ID" value="CBG40551.1"/>
    <property type="molecule type" value="Genomic_DNA"/>
</dbReference>
<dbReference type="SUPFAM" id="SSF51735">
    <property type="entry name" value="NAD(P)-binding Rossmann-fold domains"/>
    <property type="match status" value="1"/>
</dbReference>
<dbReference type="InterPro" id="IPR055170">
    <property type="entry name" value="GFO_IDH_MocA-like_dom"/>
</dbReference>
<dbReference type="InterPro" id="IPR036291">
    <property type="entry name" value="NAD(P)-bd_dom_sf"/>
</dbReference>
<reference evidence="3 4" key="1">
    <citation type="journal article" date="2010" name="BMC Genomics">
        <title>Comparative genomics and proteomics of Helicobacter mustelae, an ulcerogenic and carcinogenic gastric pathogen.</title>
        <authorList>
            <person name="O'Toole P.W."/>
            <person name="Snelling W.J."/>
            <person name="Canchaya C."/>
            <person name="Forde B.M."/>
            <person name="Hardie K.R."/>
            <person name="Josenhans C."/>
            <person name="Graham R.L.J."/>
            <person name="McMullan G."/>
            <person name="Parkhill J."/>
            <person name="Belda E."/>
            <person name="Bentley S.D."/>
        </authorList>
    </citation>
    <scope>NUCLEOTIDE SEQUENCE [LARGE SCALE GENOMIC DNA]</scope>
    <source>
        <strain evidence="4">ATCC 43772 / LMG 18044 / NCTC 12198 / 12198</strain>
    </source>
</reference>
<name>D3UJ76_HELM1</name>
<dbReference type="SUPFAM" id="SSF55347">
    <property type="entry name" value="Glyceraldehyde-3-phosphate dehydrogenase-like, C-terminal domain"/>
    <property type="match status" value="1"/>
</dbReference>
<evidence type="ECO:0000313" key="3">
    <source>
        <dbReference type="EMBL" id="CBG40551.1"/>
    </source>
</evidence>
<evidence type="ECO:0000259" key="1">
    <source>
        <dbReference type="Pfam" id="PF01408"/>
    </source>
</evidence>
<dbReference type="InterPro" id="IPR000683">
    <property type="entry name" value="Gfo/Idh/MocA-like_OxRdtase_N"/>
</dbReference>
<gene>
    <name evidence="3" type="ordered locus">HMU12970</name>
</gene>